<organism evidence="1 2">
    <name type="scientific">Lactobacillus amylovorus (strain GRL 1112)</name>
    <dbReference type="NCBI Taxonomy" id="695560"/>
    <lineage>
        <taxon>Bacteria</taxon>
        <taxon>Bacillati</taxon>
        <taxon>Bacillota</taxon>
        <taxon>Bacilli</taxon>
        <taxon>Lactobacillales</taxon>
        <taxon>Lactobacillaceae</taxon>
        <taxon>Lactobacillus</taxon>
    </lineage>
</organism>
<dbReference type="KEGG" id="lam:LA2_05700"/>
<dbReference type="Proteomes" id="UP000007033">
    <property type="component" value="Chromosome"/>
</dbReference>
<name>E4SIV0_LACAR</name>
<protein>
    <submittedName>
        <fullName evidence="1">Uncharacterized protein</fullName>
    </submittedName>
</protein>
<dbReference type="EMBL" id="CP002338">
    <property type="protein sequence ID" value="ADQ59099.1"/>
    <property type="molecule type" value="Genomic_DNA"/>
</dbReference>
<evidence type="ECO:0000313" key="2">
    <source>
        <dbReference type="Proteomes" id="UP000007033"/>
    </source>
</evidence>
<proteinExistence type="predicted"/>
<reference evidence="1 2" key="1">
    <citation type="journal article" date="2011" name="J. Bacteriol.">
        <title>Genome sequence of Lactobacillus amylovorus GRL1112.</title>
        <authorList>
            <person name="Kant R."/>
            <person name="Paulin L."/>
            <person name="Alatalo E."/>
            <person name="de Vos W.M."/>
            <person name="Palva A."/>
        </authorList>
    </citation>
    <scope>NUCLEOTIDE SEQUENCE [LARGE SCALE GENOMIC DNA]</scope>
    <source>
        <strain evidence="1 2">GRL 1112</strain>
    </source>
</reference>
<dbReference type="AlphaFoldDB" id="E4SIV0"/>
<accession>E4SIV0</accession>
<sequence length="51" mass="5721">MESSTGAIPAVPLELAFIIKERRERSSLVNVALARNDLAVFKSNYIFYFDG</sequence>
<gene>
    <name evidence="1" type="ordered locus">LA2_05700</name>
</gene>
<evidence type="ECO:0000313" key="1">
    <source>
        <dbReference type="EMBL" id="ADQ59099.1"/>
    </source>
</evidence>
<dbReference type="HOGENOM" id="CLU_3099987_0_0_9"/>